<gene>
    <name evidence="2" type="ORF">LMG3328_03233</name>
    <name evidence="3" type="ORF">LMG7053_00737</name>
</gene>
<reference evidence="4 5" key="1">
    <citation type="submission" date="2020-04" db="EMBL/GenBank/DDBJ databases">
        <authorList>
            <person name="De Canck E."/>
        </authorList>
    </citation>
    <scope>NUCLEOTIDE SEQUENCE [LARGE SCALE GENOMIC DNA]</scope>
    <source>
        <strain evidence="2 4">LMG 3328</strain>
        <strain evidence="3 5">LMG 7053</strain>
    </source>
</reference>
<name>A0A2M9GPT7_9BURK</name>
<evidence type="ECO:0000313" key="2">
    <source>
        <dbReference type="EMBL" id="CAB3879923.1"/>
    </source>
</evidence>
<sequence length="120" mass="12669">MAASALLAEPIARLPAKPASAVKKDGWRGVVRSLAAAEGKLVVTNHDEPEAVIMTVAEYTRIIDALNAAQAAVPDPVEELRRSFDQRLAALSAPDAAERLRSVMRNPGPLAGRVKAGSTF</sequence>
<dbReference type="EMBL" id="CADILJ010000003">
    <property type="protein sequence ID" value="CAB3940549.1"/>
    <property type="molecule type" value="Genomic_DNA"/>
</dbReference>
<accession>A0A2M9GPT7</accession>
<dbReference type="RefSeq" id="WP_049070384.1">
    <property type="nucleotide sequence ID" value="NZ_CADIJL010000014.1"/>
</dbReference>
<dbReference type="SUPFAM" id="SSF143120">
    <property type="entry name" value="YefM-like"/>
    <property type="match status" value="1"/>
</dbReference>
<proteinExistence type="inferred from homology"/>
<evidence type="ECO:0000313" key="5">
    <source>
        <dbReference type="Proteomes" id="UP000494161"/>
    </source>
</evidence>
<keyword evidence="5" id="KW-1185">Reference proteome</keyword>
<dbReference type="AlphaFoldDB" id="A0A2M9GPT7"/>
<dbReference type="Proteomes" id="UP000494122">
    <property type="component" value="Unassembled WGS sequence"/>
</dbReference>
<dbReference type="GeneID" id="94355857"/>
<evidence type="ECO:0000256" key="1">
    <source>
        <dbReference type="ARBA" id="ARBA00009981"/>
    </source>
</evidence>
<evidence type="ECO:0000313" key="4">
    <source>
        <dbReference type="Proteomes" id="UP000494122"/>
    </source>
</evidence>
<organism evidence="2 4">
    <name type="scientific">Achromobacter ruhlandii</name>
    <dbReference type="NCBI Taxonomy" id="72557"/>
    <lineage>
        <taxon>Bacteria</taxon>
        <taxon>Pseudomonadati</taxon>
        <taxon>Pseudomonadota</taxon>
        <taxon>Betaproteobacteria</taxon>
        <taxon>Burkholderiales</taxon>
        <taxon>Alcaligenaceae</taxon>
        <taxon>Achromobacter</taxon>
    </lineage>
</organism>
<evidence type="ECO:0008006" key="6">
    <source>
        <dbReference type="Google" id="ProtNLM"/>
    </source>
</evidence>
<dbReference type="EMBL" id="CADILE010000009">
    <property type="protein sequence ID" value="CAB3879923.1"/>
    <property type="molecule type" value="Genomic_DNA"/>
</dbReference>
<dbReference type="InterPro" id="IPR036165">
    <property type="entry name" value="YefM-like_sf"/>
</dbReference>
<protein>
    <recommendedName>
        <fullName evidence="6">Antitoxin</fullName>
    </recommendedName>
</protein>
<dbReference type="Proteomes" id="UP000494161">
    <property type="component" value="Unassembled WGS sequence"/>
</dbReference>
<evidence type="ECO:0000313" key="3">
    <source>
        <dbReference type="EMBL" id="CAB3940549.1"/>
    </source>
</evidence>
<comment type="similarity">
    <text evidence="1">Belongs to the phD/YefM antitoxin family.</text>
</comment>